<dbReference type="PANTHER" id="PTHR45825:SF11">
    <property type="entry name" value="ALPHA AMYLASE DOMAIN-CONTAINING PROTEIN"/>
    <property type="match status" value="1"/>
</dbReference>
<comment type="catalytic activity">
    <reaction evidence="1 8">
        <text>[(1-&gt;4)-alpha-D-glucosyl](n) + ADP-alpha-D-glucose = [(1-&gt;4)-alpha-D-glucosyl](n+1) + ADP + H(+)</text>
        <dbReference type="Rhea" id="RHEA:18189"/>
        <dbReference type="Rhea" id="RHEA-COMP:9584"/>
        <dbReference type="Rhea" id="RHEA-COMP:9587"/>
        <dbReference type="ChEBI" id="CHEBI:15378"/>
        <dbReference type="ChEBI" id="CHEBI:15444"/>
        <dbReference type="ChEBI" id="CHEBI:57498"/>
        <dbReference type="ChEBI" id="CHEBI:456216"/>
        <dbReference type="EC" id="2.4.1.21"/>
    </reaction>
</comment>
<comment type="function">
    <text evidence="2 8">Synthesizes alpha-1,4-glucan chains using ADP-glucose.</text>
</comment>
<dbReference type="EMBL" id="JBBUTG010000013">
    <property type="protein sequence ID" value="MEK8033015.1"/>
    <property type="molecule type" value="Genomic_DNA"/>
</dbReference>
<dbReference type="SUPFAM" id="SSF53756">
    <property type="entry name" value="UDP-Glycosyltransferase/glycogen phosphorylase"/>
    <property type="match status" value="1"/>
</dbReference>
<dbReference type="NCBIfam" id="NF001899">
    <property type="entry name" value="PRK00654.1-2"/>
    <property type="match status" value="1"/>
</dbReference>
<comment type="pathway">
    <text evidence="3 8">Glycan biosynthesis; glycogen biosynthesis.</text>
</comment>
<dbReference type="EC" id="2.4.1.21" evidence="8"/>
<dbReference type="NCBIfam" id="TIGR02095">
    <property type="entry name" value="glgA"/>
    <property type="match status" value="1"/>
</dbReference>
<feature type="domain" description="Starch synthase catalytic" evidence="10">
    <location>
        <begin position="5"/>
        <end position="240"/>
    </location>
</feature>
<keyword evidence="12" id="KW-1185">Reference proteome</keyword>
<gene>
    <name evidence="8 11" type="primary">glgA</name>
    <name evidence="11" type="ORF">AACH06_19505</name>
</gene>
<keyword evidence="7 8" id="KW-0320">Glycogen biosynthesis</keyword>
<evidence type="ECO:0000256" key="4">
    <source>
        <dbReference type="ARBA" id="ARBA00010281"/>
    </source>
</evidence>
<dbReference type="Pfam" id="PF08323">
    <property type="entry name" value="Glyco_transf_5"/>
    <property type="match status" value="1"/>
</dbReference>
<evidence type="ECO:0000256" key="5">
    <source>
        <dbReference type="ARBA" id="ARBA00022676"/>
    </source>
</evidence>
<dbReference type="CDD" id="cd03791">
    <property type="entry name" value="GT5_Glycogen_synthase_DULL1-like"/>
    <property type="match status" value="1"/>
</dbReference>
<dbReference type="PANTHER" id="PTHR45825">
    <property type="entry name" value="GRANULE-BOUND STARCH SYNTHASE 1, CHLOROPLASTIC/AMYLOPLASTIC"/>
    <property type="match status" value="1"/>
</dbReference>
<evidence type="ECO:0000256" key="1">
    <source>
        <dbReference type="ARBA" id="ARBA00001478"/>
    </source>
</evidence>
<sequence>MSSLRVLSVASEMFPLIKTGGLADVTGALPAALESHGVQTCTLLPGYPAVLRALTDTQRMAVWPDFFGGGARLLQARFEGRDLLVLDAPHLYAREGNPYLGPDGHDWPDNAERFAALSFAAARVAWGQAGVEPPQVIHAHDWQAALTPAYLHYLGEGLPRPRQVLTVHNLAFQGRFDRKVFGRLGLPMGAFTSEGLEYHGDVGFLKTGLLLADAITAVSPGYADEVRTSQGGMGLDGILRWRAEAVTGIVNGIDTEVWNPRTDAHLAARYDEDHLDARRHNRRAVEQHFGLLPEDEGLLLCMISRMADQKGTDLVLDALDALLKGGTRLVVLGSGDRELEARWRSAADHYRGRLGVQVGYDERVSHLMQGGCDAIVIPSRFEPCGLTQLCGLRYGCVPIVAHVGGLADTVIDANDAALRAGVATGLHLRSVNHEGLVNGVNKATQLHADRPTWQRLQRAGMLSDVGWEASAARYAALYRRGVGQ</sequence>
<dbReference type="HAMAP" id="MF_00484">
    <property type="entry name" value="Glycogen_synth"/>
    <property type="match status" value="1"/>
</dbReference>
<evidence type="ECO:0000256" key="2">
    <source>
        <dbReference type="ARBA" id="ARBA00002764"/>
    </source>
</evidence>
<evidence type="ECO:0000259" key="10">
    <source>
        <dbReference type="Pfam" id="PF08323"/>
    </source>
</evidence>
<evidence type="ECO:0000313" key="12">
    <source>
        <dbReference type="Proteomes" id="UP001371218"/>
    </source>
</evidence>
<feature type="domain" description="Glycosyl transferase family 1" evidence="9">
    <location>
        <begin position="288"/>
        <end position="445"/>
    </location>
</feature>
<dbReference type="InterPro" id="IPR011835">
    <property type="entry name" value="GS/SS"/>
</dbReference>
<name>A0ABU9BVV6_9BURK</name>
<dbReference type="InterPro" id="IPR013534">
    <property type="entry name" value="Starch_synth_cat_dom"/>
</dbReference>
<evidence type="ECO:0000256" key="7">
    <source>
        <dbReference type="ARBA" id="ARBA00023056"/>
    </source>
</evidence>
<dbReference type="InterPro" id="IPR001296">
    <property type="entry name" value="Glyco_trans_1"/>
</dbReference>
<dbReference type="GO" id="GO:0009011">
    <property type="term" value="F:alpha-1,4-glucan glucosyltransferase (ADP-glucose donor) activity"/>
    <property type="evidence" value="ECO:0007669"/>
    <property type="project" value="UniProtKB-EC"/>
</dbReference>
<evidence type="ECO:0000259" key="9">
    <source>
        <dbReference type="Pfam" id="PF00534"/>
    </source>
</evidence>
<evidence type="ECO:0000313" key="11">
    <source>
        <dbReference type="EMBL" id="MEK8033015.1"/>
    </source>
</evidence>
<organism evidence="11 12">
    <name type="scientific">Ideonella lacteola</name>
    <dbReference type="NCBI Taxonomy" id="2984193"/>
    <lineage>
        <taxon>Bacteria</taxon>
        <taxon>Pseudomonadati</taxon>
        <taxon>Pseudomonadota</taxon>
        <taxon>Betaproteobacteria</taxon>
        <taxon>Burkholderiales</taxon>
        <taxon>Sphaerotilaceae</taxon>
        <taxon>Ideonella</taxon>
    </lineage>
</organism>
<dbReference type="RefSeq" id="WP_341427436.1">
    <property type="nucleotide sequence ID" value="NZ_JBBUTG010000013.1"/>
</dbReference>
<evidence type="ECO:0000256" key="3">
    <source>
        <dbReference type="ARBA" id="ARBA00004964"/>
    </source>
</evidence>
<dbReference type="Gene3D" id="3.40.50.2000">
    <property type="entry name" value="Glycogen Phosphorylase B"/>
    <property type="match status" value="2"/>
</dbReference>
<keyword evidence="5 8" id="KW-0328">Glycosyltransferase</keyword>
<comment type="similarity">
    <text evidence="4 8">Belongs to the glycosyltransferase 1 family. Bacterial/plant glycogen synthase subfamily.</text>
</comment>
<dbReference type="Pfam" id="PF00534">
    <property type="entry name" value="Glycos_transf_1"/>
    <property type="match status" value="1"/>
</dbReference>
<proteinExistence type="inferred from homology"/>
<protein>
    <recommendedName>
        <fullName evidence="8">Glycogen synthase</fullName>
        <ecNumber evidence="8">2.4.1.21</ecNumber>
    </recommendedName>
    <alternativeName>
        <fullName evidence="8">Starch [bacterial glycogen] synthase</fullName>
    </alternativeName>
</protein>
<evidence type="ECO:0000256" key="6">
    <source>
        <dbReference type="ARBA" id="ARBA00022679"/>
    </source>
</evidence>
<reference evidence="11 12" key="1">
    <citation type="submission" date="2024-04" db="EMBL/GenBank/DDBJ databases">
        <title>Novel species of the genus Ideonella isolated from streams.</title>
        <authorList>
            <person name="Lu H."/>
        </authorList>
    </citation>
    <scope>NUCLEOTIDE SEQUENCE [LARGE SCALE GENOMIC DNA]</scope>
    <source>
        <strain evidence="11 12">DXS29W</strain>
    </source>
</reference>
<evidence type="ECO:0000256" key="8">
    <source>
        <dbReference type="HAMAP-Rule" id="MF_00484"/>
    </source>
</evidence>
<keyword evidence="6 8" id="KW-0808">Transferase</keyword>
<feature type="binding site" evidence="8">
    <location>
        <position position="18"/>
    </location>
    <ligand>
        <name>ADP-alpha-D-glucose</name>
        <dbReference type="ChEBI" id="CHEBI:57498"/>
    </ligand>
</feature>
<comment type="caution">
    <text evidence="11">The sequence shown here is derived from an EMBL/GenBank/DDBJ whole genome shotgun (WGS) entry which is preliminary data.</text>
</comment>
<dbReference type="Proteomes" id="UP001371218">
    <property type="component" value="Unassembled WGS sequence"/>
</dbReference>
<accession>A0ABU9BVV6</accession>